<dbReference type="RefSeq" id="XP_005792838.1">
    <property type="nucleotide sequence ID" value="XM_005792781.1"/>
</dbReference>
<evidence type="ECO:0000313" key="7">
    <source>
        <dbReference type="Proteomes" id="UP000013827"/>
    </source>
</evidence>
<accession>A0A0D3KXC4</accession>
<name>A0A0D3KXC4_EMIH1</name>
<dbReference type="Pfam" id="PF09742">
    <property type="entry name" value="Dymeclin"/>
    <property type="match status" value="2"/>
</dbReference>
<dbReference type="AlphaFoldDB" id="A0A0D3KXC4"/>
<dbReference type="Proteomes" id="UP000013827">
    <property type="component" value="Unassembled WGS sequence"/>
</dbReference>
<reference evidence="6" key="2">
    <citation type="submission" date="2024-10" db="UniProtKB">
        <authorList>
            <consortium name="EnsemblProtists"/>
        </authorList>
    </citation>
    <scope>IDENTIFICATION</scope>
</reference>
<evidence type="ECO:0000256" key="5">
    <source>
        <dbReference type="SAM" id="MobiDB-lite"/>
    </source>
</evidence>
<evidence type="ECO:0000256" key="2">
    <source>
        <dbReference type="ARBA" id="ARBA00015736"/>
    </source>
</evidence>
<dbReference type="KEGG" id="ehx:EMIHUDRAFT_454278"/>
<keyword evidence="3" id="KW-0519">Myristate</keyword>
<dbReference type="GO" id="GO:0005794">
    <property type="term" value="C:Golgi apparatus"/>
    <property type="evidence" value="ECO:0007669"/>
    <property type="project" value="TreeGrafter"/>
</dbReference>
<dbReference type="PANTHER" id="PTHR12895:SF9">
    <property type="entry name" value="DYMECLIN"/>
    <property type="match status" value="1"/>
</dbReference>
<dbReference type="OMA" id="MEDEYAN"/>
<dbReference type="GeneID" id="17285680"/>
<dbReference type="GO" id="GO:0007030">
    <property type="term" value="P:Golgi organization"/>
    <property type="evidence" value="ECO:0007669"/>
    <property type="project" value="TreeGrafter"/>
</dbReference>
<evidence type="ECO:0000256" key="4">
    <source>
        <dbReference type="ARBA" id="ARBA00023288"/>
    </source>
</evidence>
<evidence type="ECO:0000256" key="3">
    <source>
        <dbReference type="ARBA" id="ARBA00022707"/>
    </source>
</evidence>
<feature type="region of interest" description="Disordered" evidence="5">
    <location>
        <begin position="505"/>
        <end position="541"/>
    </location>
</feature>
<organism evidence="6 7">
    <name type="scientific">Emiliania huxleyi (strain CCMP1516)</name>
    <dbReference type="NCBI Taxonomy" id="280463"/>
    <lineage>
        <taxon>Eukaryota</taxon>
        <taxon>Haptista</taxon>
        <taxon>Haptophyta</taxon>
        <taxon>Prymnesiophyceae</taxon>
        <taxon>Isochrysidales</taxon>
        <taxon>Noelaerhabdaceae</taxon>
        <taxon>Emiliania</taxon>
    </lineage>
</organism>
<comment type="similarity">
    <text evidence="1">Belongs to the dymeclin family.</text>
</comment>
<reference evidence="7" key="1">
    <citation type="journal article" date="2013" name="Nature">
        <title>Pan genome of the phytoplankton Emiliania underpins its global distribution.</title>
        <authorList>
            <person name="Read B.A."/>
            <person name="Kegel J."/>
            <person name="Klute M.J."/>
            <person name="Kuo A."/>
            <person name="Lefebvre S.C."/>
            <person name="Maumus F."/>
            <person name="Mayer C."/>
            <person name="Miller J."/>
            <person name="Monier A."/>
            <person name="Salamov A."/>
            <person name="Young J."/>
            <person name="Aguilar M."/>
            <person name="Claverie J.M."/>
            <person name="Frickenhaus S."/>
            <person name="Gonzalez K."/>
            <person name="Herman E.K."/>
            <person name="Lin Y.C."/>
            <person name="Napier J."/>
            <person name="Ogata H."/>
            <person name="Sarno A.F."/>
            <person name="Shmutz J."/>
            <person name="Schroeder D."/>
            <person name="de Vargas C."/>
            <person name="Verret F."/>
            <person name="von Dassow P."/>
            <person name="Valentin K."/>
            <person name="Van de Peer Y."/>
            <person name="Wheeler G."/>
            <person name="Dacks J.B."/>
            <person name="Delwiche C.F."/>
            <person name="Dyhrman S.T."/>
            <person name="Glockner G."/>
            <person name="John U."/>
            <person name="Richards T."/>
            <person name="Worden A.Z."/>
            <person name="Zhang X."/>
            <person name="Grigoriev I.V."/>
            <person name="Allen A.E."/>
            <person name="Bidle K."/>
            <person name="Borodovsky M."/>
            <person name="Bowler C."/>
            <person name="Brownlee C."/>
            <person name="Cock J.M."/>
            <person name="Elias M."/>
            <person name="Gladyshev V.N."/>
            <person name="Groth M."/>
            <person name="Guda C."/>
            <person name="Hadaegh A."/>
            <person name="Iglesias-Rodriguez M.D."/>
            <person name="Jenkins J."/>
            <person name="Jones B.M."/>
            <person name="Lawson T."/>
            <person name="Leese F."/>
            <person name="Lindquist E."/>
            <person name="Lobanov A."/>
            <person name="Lomsadze A."/>
            <person name="Malik S.B."/>
            <person name="Marsh M.E."/>
            <person name="Mackinder L."/>
            <person name="Mock T."/>
            <person name="Mueller-Roeber B."/>
            <person name="Pagarete A."/>
            <person name="Parker M."/>
            <person name="Probert I."/>
            <person name="Quesneville H."/>
            <person name="Raines C."/>
            <person name="Rensing S.A."/>
            <person name="Riano-Pachon D.M."/>
            <person name="Richier S."/>
            <person name="Rokitta S."/>
            <person name="Shiraiwa Y."/>
            <person name="Soanes D.M."/>
            <person name="van der Giezen M."/>
            <person name="Wahlund T.M."/>
            <person name="Williams B."/>
            <person name="Wilson W."/>
            <person name="Wolfe G."/>
            <person name="Wurch L.L."/>
        </authorList>
    </citation>
    <scope>NUCLEOTIDE SEQUENCE</scope>
</reference>
<evidence type="ECO:0000313" key="6">
    <source>
        <dbReference type="EnsemblProtists" id="EOD40409"/>
    </source>
</evidence>
<dbReference type="PANTHER" id="PTHR12895">
    <property type="entry name" value="DYMECLIN"/>
    <property type="match status" value="1"/>
</dbReference>
<protein>
    <recommendedName>
        <fullName evidence="2">Dymeclin</fullName>
    </recommendedName>
</protein>
<dbReference type="eggNOG" id="KOG2225">
    <property type="taxonomic scope" value="Eukaryota"/>
</dbReference>
<keyword evidence="7" id="KW-1185">Reference proteome</keyword>
<sequence>MGAGAAKQPTAPLLDRLTGREPIPSDDRFWQELLASAVSLPAGSSVEDVTAISRAYCAELVRNNPRSGNFGALAAAMAERLGRATRSAATDTEMQQACGAVFLLRTFLKHMLETLEPEDALLGAAASCRLDDVSYALHMEVLAALTVCLSAQLFSELSASVPLPTVTAALGAPPPLAEALVARLLKLYIDQPPRPANPEGRLLGSIGSMLWLPLQDRRAGLAEPPVELADRSLQVLLLLTQHLPPALFPDPMLSNHFLAALRCVGDADSACGSGAEAEEGRARQGAGFSDLQEDLAALTRRPPLWAGNRELLDHALSRSDPDALLLPLLRTLAGMLSPACRLRTSRVYMLLIILLMLSQDGGFVSTAHAVMLPTERLLHDISVGSLLVVVLVRTTQYNLSRLQDLYARSLVTLYDVLARRFQKLEARRAHASPALGSAADFLRMALEVLNVALAAQAGLQQNEHLVYAILERQRVFAPLRGHELFWDLIENVFRVIDHFGAGLSGQGPASTKESPLQLDKDSDRRTPPLPTTARSSSGSDGVWSVDLADSLEHVPDPRFTYEQESAPEEFFTPYIWSLVRDRSGLVWDPLRVVLLAEELDDEPADALPALLQGVDVVEDVDEHATAPGPPA</sequence>
<dbReference type="STRING" id="2903.R1G3G9"/>
<dbReference type="EnsemblProtists" id="EOD40409">
    <property type="protein sequence ID" value="EOD40409"/>
    <property type="gene ID" value="EMIHUDRAFT_454278"/>
</dbReference>
<dbReference type="InterPro" id="IPR019142">
    <property type="entry name" value="Dymeclin"/>
</dbReference>
<keyword evidence="4" id="KW-0449">Lipoprotein</keyword>
<dbReference type="PaxDb" id="2903-EOD40409"/>
<dbReference type="HOGENOM" id="CLU_013309_2_0_1"/>
<evidence type="ECO:0000256" key="1">
    <source>
        <dbReference type="ARBA" id="ARBA00010603"/>
    </source>
</evidence>
<proteinExistence type="inferred from homology"/>